<organism evidence="5 6">
    <name type="scientific">Suillus placidus</name>
    <dbReference type="NCBI Taxonomy" id="48579"/>
    <lineage>
        <taxon>Eukaryota</taxon>
        <taxon>Fungi</taxon>
        <taxon>Dikarya</taxon>
        <taxon>Basidiomycota</taxon>
        <taxon>Agaricomycotina</taxon>
        <taxon>Agaricomycetes</taxon>
        <taxon>Agaricomycetidae</taxon>
        <taxon>Boletales</taxon>
        <taxon>Suillineae</taxon>
        <taxon>Suillaceae</taxon>
        <taxon>Suillus</taxon>
    </lineage>
</organism>
<dbReference type="EMBL" id="JABBWD010000002">
    <property type="protein sequence ID" value="KAG1783358.1"/>
    <property type="molecule type" value="Genomic_DNA"/>
</dbReference>
<dbReference type="Pfam" id="PF10342">
    <property type="entry name" value="Kre9_KNH"/>
    <property type="match status" value="1"/>
</dbReference>
<evidence type="ECO:0000256" key="3">
    <source>
        <dbReference type="SAM" id="SignalP"/>
    </source>
</evidence>
<dbReference type="InterPro" id="IPR018466">
    <property type="entry name" value="Kre9/Knh1-like_N"/>
</dbReference>
<protein>
    <recommendedName>
        <fullName evidence="4">Yeast cell wall synthesis Kre9/Knh1-like N-terminal domain-containing protein</fullName>
    </recommendedName>
</protein>
<dbReference type="Proteomes" id="UP000714275">
    <property type="component" value="Unassembled WGS sequence"/>
</dbReference>
<dbReference type="PANTHER" id="PTHR35185:SF1">
    <property type="entry name" value="UPF0619 GPI-ANCHORED MEMBRANE PROTEIN C1322.10"/>
    <property type="match status" value="1"/>
</dbReference>
<proteinExistence type="predicted"/>
<comment type="caution">
    <text evidence="5">The sequence shown here is derived from an EMBL/GenBank/DDBJ whole genome shotgun (WGS) entry which is preliminary data.</text>
</comment>
<evidence type="ECO:0000259" key="4">
    <source>
        <dbReference type="Pfam" id="PF10342"/>
    </source>
</evidence>
<evidence type="ECO:0000313" key="6">
    <source>
        <dbReference type="Proteomes" id="UP000714275"/>
    </source>
</evidence>
<keyword evidence="6" id="KW-1185">Reference proteome</keyword>
<feature type="chain" id="PRO_5040282973" description="Yeast cell wall synthesis Kre9/Knh1-like N-terminal domain-containing protein" evidence="3">
    <location>
        <begin position="19"/>
        <end position="192"/>
    </location>
</feature>
<evidence type="ECO:0000256" key="2">
    <source>
        <dbReference type="SAM" id="MobiDB-lite"/>
    </source>
</evidence>
<feature type="region of interest" description="Disordered" evidence="2">
    <location>
        <begin position="119"/>
        <end position="138"/>
    </location>
</feature>
<dbReference type="OrthoDB" id="5420143at2759"/>
<evidence type="ECO:0000256" key="1">
    <source>
        <dbReference type="ARBA" id="ARBA00022729"/>
    </source>
</evidence>
<sequence length="192" mass="18950">MFARIAALATFAIPLVSALTLNTPTGVSTGGVVNVTWEATTADPSSFSLYMVNTIFHNTFAIANNVQASAGMITLTLPQVPVGDGYTVEATSNSNINSVYAQSGDFVVSAMTTASTSSMSTMSMSSSSTGTPGTASTVAPLTTASATTAKTSSSASATPSAINSSGAPSLKIGMGPAAVVLLSAAAGAAIMF</sequence>
<dbReference type="PANTHER" id="PTHR35185">
    <property type="entry name" value="SERINE/THREONINE-RICH PROTEIN ADG2-RELATED"/>
    <property type="match status" value="1"/>
</dbReference>
<keyword evidence="1 3" id="KW-0732">Signal</keyword>
<accession>A0A9P7A777</accession>
<feature type="signal peptide" evidence="3">
    <location>
        <begin position="1"/>
        <end position="18"/>
    </location>
</feature>
<name>A0A9P7A777_9AGAM</name>
<dbReference type="InterPro" id="IPR052479">
    <property type="entry name" value="GPI-anchor_Adhesion_Reg"/>
</dbReference>
<feature type="domain" description="Yeast cell wall synthesis Kre9/Knh1-like N-terminal" evidence="4">
    <location>
        <begin position="27"/>
        <end position="107"/>
    </location>
</feature>
<gene>
    <name evidence="5" type="ORF">EV702DRAFT_254877</name>
</gene>
<dbReference type="AlphaFoldDB" id="A0A9P7A777"/>
<reference evidence="5" key="1">
    <citation type="journal article" date="2020" name="New Phytol.">
        <title>Comparative genomics reveals dynamic genome evolution in host specialist ectomycorrhizal fungi.</title>
        <authorList>
            <person name="Lofgren L.A."/>
            <person name="Nguyen N.H."/>
            <person name="Vilgalys R."/>
            <person name="Ruytinx J."/>
            <person name="Liao H.L."/>
            <person name="Branco S."/>
            <person name="Kuo A."/>
            <person name="LaButti K."/>
            <person name="Lipzen A."/>
            <person name="Andreopoulos W."/>
            <person name="Pangilinan J."/>
            <person name="Riley R."/>
            <person name="Hundley H."/>
            <person name="Na H."/>
            <person name="Barry K."/>
            <person name="Grigoriev I.V."/>
            <person name="Stajich J.E."/>
            <person name="Kennedy P.G."/>
        </authorList>
    </citation>
    <scope>NUCLEOTIDE SEQUENCE</scope>
    <source>
        <strain evidence="5">DOB743</strain>
    </source>
</reference>
<evidence type="ECO:0000313" key="5">
    <source>
        <dbReference type="EMBL" id="KAG1783358.1"/>
    </source>
</evidence>